<feature type="chain" id="PRO_5045248849" evidence="1">
    <location>
        <begin position="21"/>
        <end position="178"/>
    </location>
</feature>
<comment type="caution">
    <text evidence="3">The sequence shown here is derived from an EMBL/GenBank/DDBJ whole genome shotgun (WGS) entry which is preliminary data.</text>
</comment>
<keyword evidence="1" id="KW-0732">Signal</keyword>
<protein>
    <submittedName>
        <fullName evidence="3">FMN-binding protein</fullName>
    </submittedName>
</protein>
<sequence>MRYVPLTVLIAGAASAPAFATQYLSAEEAQKLIFPDADAFRPHPLALDAAQMKQVEQLAGLPARSVQWRVVAAMKGATVLGYVVLDDVVGKFELISYAVGVNPDASIRQVEILAYRESHGAEVRLPAWRRQFVGKSAKSGGLAIGGGIANISGATLSCTHITDGVRRIAAVAQVALAK</sequence>
<evidence type="ECO:0000313" key="4">
    <source>
        <dbReference type="Proteomes" id="UP001204621"/>
    </source>
</evidence>
<dbReference type="Proteomes" id="UP001204621">
    <property type="component" value="Unassembled WGS sequence"/>
</dbReference>
<dbReference type="EMBL" id="JANUGU010000003">
    <property type="protein sequence ID" value="MCS0658598.1"/>
    <property type="molecule type" value="Genomic_DNA"/>
</dbReference>
<feature type="signal peptide" evidence="1">
    <location>
        <begin position="1"/>
        <end position="20"/>
    </location>
</feature>
<reference evidence="3 4" key="1">
    <citation type="submission" date="2022-08" db="EMBL/GenBank/DDBJ databases">
        <title>Reclassification of Massilia species as members of the genera Telluria, Duganella, Pseudoduganella, Mokoshia gen. nov. and Zemynaea gen. nov. using orthogonal and non-orthogonal genome-based approaches.</title>
        <authorList>
            <person name="Bowman J.P."/>
        </authorList>
    </citation>
    <scope>NUCLEOTIDE SEQUENCE [LARGE SCALE GENOMIC DNA]</scope>
    <source>
        <strain evidence="3 4">JCM 31606</strain>
    </source>
</reference>
<evidence type="ECO:0000259" key="2">
    <source>
        <dbReference type="SMART" id="SM00900"/>
    </source>
</evidence>
<accession>A0ABT2CZT2</accession>
<gene>
    <name evidence="3" type="ORF">NX778_11030</name>
</gene>
<dbReference type="InterPro" id="IPR007329">
    <property type="entry name" value="FMN-bd"/>
</dbReference>
<feature type="domain" description="FMN-binding" evidence="2">
    <location>
        <begin position="90"/>
        <end position="172"/>
    </location>
</feature>
<dbReference type="RefSeq" id="WP_258811794.1">
    <property type="nucleotide sequence ID" value="NZ_JANUGU010000003.1"/>
</dbReference>
<evidence type="ECO:0000256" key="1">
    <source>
        <dbReference type="SAM" id="SignalP"/>
    </source>
</evidence>
<evidence type="ECO:0000313" key="3">
    <source>
        <dbReference type="EMBL" id="MCS0658598.1"/>
    </source>
</evidence>
<dbReference type="SMART" id="SM00900">
    <property type="entry name" value="FMN_bind"/>
    <property type="match status" value="1"/>
</dbReference>
<organism evidence="3 4">
    <name type="scientific">Massilia terrae</name>
    <dbReference type="NCBI Taxonomy" id="1811224"/>
    <lineage>
        <taxon>Bacteria</taxon>
        <taxon>Pseudomonadati</taxon>
        <taxon>Pseudomonadota</taxon>
        <taxon>Betaproteobacteria</taxon>
        <taxon>Burkholderiales</taxon>
        <taxon>Oxalobacteraceae</taxon>
        <taxon>Telluria group</taxon>
        <taxon>Massilia</taxon>
    </lineage>
</organism>
<proteinExistence type="predicted"/>
<keyword evidence="4" id="KW-1185">Reference proteome</keyword>
<name>A0ABT2CZT2_9BURK</name>
<dbReference type="Pfam" id="PF04205">
    <property type="entry name" value="FMN_bind"/>
    <property type="match status" value="1"/>
</dbReference>